<dbReference type="Proteomes" id="UP000694413">
    <property type="component" value="Unassembled WGS sequence"/>
</dbReference>
<accession>A0A8D2QIK7</accession>
<protein>
    <submittedName>
        <fullName evidence="1">Uncharacterized protein</fullName>
    </submittedName>
</protein>
<sequence>MENSDVVNPVQEPPLCSADCDGRNPHSSVCNLNSNSGVSGYSGNARSSLKPGSVELLASFMQDIQNIGHANSEIVRNCEVFDIQFYFLKVVLMYLLCILEDKSVMQFWVYP</sequence>
<name>A0A8D2QIK7_ZONAL</name>
<keyword evidence="2" id="KW-1185">Reference proteome</keyword>
<dbReference type="Ensembl" id="ENSZALT00000024386.1">
    <property type="protein sequence ID" value="ENSZALP00000018426.1"/>
    <property type="gene ID" value="ENSZALG00000014755.1"/>
</dbReference>
<reference evidence="1" key="2">
    <citation type="submission" date="2025-09" db="UniProtKB">
        <authorList>
            <consortium name="Ensembl"/>
        </authorList>
    </citation>
    <scope>IDENTIFICATION</scope>
</reference>
<dbReference type="AlphaFoldDB" id="A0A8D2QIK7"/>
<proteinExistence type="predicted"/>
<evidence type="ECO:0000313" key="2">
    <source>
        <dbReference type="Proteomes" id="UP000694413"/>
    </source>
</evidence>
<reference evidence="1" key="1">
    <citation type="submission" date="2025-08" db="UniProtKB">
        <authorList>
            <consortium name="Ensembl"/>
        </authorList>
    </citation>
    <scope>IDENTIFICATION</scope>
</reference>
<evidence type="ECO:0000313" key="1">
    <source>
        <dbReference type="Ensembl" id="ENSZALP00000018426.1"/>
    </source>
</evidence>
<organism evidence="1 2">
    <name type="scientific">Zonotrichia albicollis</name>
    <name type="common">White-throated sparrow</name>
    <name type="synonym">Fringilla albicollis</name>
    <dbReference type="NCBI Taxonomy" id="44394"/>
    <lineage>
        <taxon>Eukaryota</taxon>
        <taxon>Metazoa</taxon>
        <taxon>Chordata</taxon>
        <taxon>Craniata</taxon>
        <taxon>Vertebrata</taxon>
        <taxon>Euteleostomi</taxon>
        <taxon>Archelosauria</taxon>
        <taxon>Archosauria</taxon>
        <taxon>Dinosauria</taxon>
        <taxon>Saurischia</taxon>
        <taxon>Theropoda</taxon>
        <taxon>Coelurosauria</taxon>
        <taxon>Aves</taxon>
        <taxon>Neognathae</taxon>
        <taxon>Neoaves</taxon>
        <taxon>Telluraves</taxon>
        <taxon>Australaves</taxon>
        <taxon>Passeriformes</taxon>
        <taxon>Passerellidae</taxon>
        <taxon>Zonotrichia</taxon>
    </lineage>
</organism>